<gene>
    <name evidence="2" type="ORF">V3851_21300</name>
</gene>
<evidence type="ECO:0000313" key="2">
    <source>
        <dbReference type="EMBL" id="MEF2968375.1"/>
    </source>
</evidence>
<dbReference type="Pfam" id="PF14007">
    <property type="entry name" value="YtpI"/>
    <property type="match status" value="1"/>
</dbReference>
<feature type="transmembrane region" description="Helical" evidence="1">
    <location>
        <begin position="6"/>
        <end position="25"/>
    </location>
</feature>
<proteinExistence type="predicted"/>
<dbReference type="InterPro" id="IPR025618">
    <property type="entry name" value="YtpI"/>
</dbReference>
<feature type="transmembrane region" description="Helical" evidence="1">
    <location>
        <begin position="45"/>
        <end position="63"/>
    </location>
</feature>
<evidence type="ECO:0000256" key="1">
    <source>
        <dbReference type="SAM" id="Phobius"/>
    </source>
</evidence>
<name>A0ABU7VX80_9BACL</name>
<organism evidence="2 3">
    <name type="scientific">Paenibacillus haidiansis</name>
    <dbReference type="NCBI Taxonomy" id="1574488"/>
    <lineage>
        <taxon>Bacteria</taxon>
        <taxon>Bacillati</taxon>
        <taxon>Bacillota</taxon>
        <taxon>Bacilli</taxon>
        <taxon>Bacillales</taxon>
        <taxon>Paenibacillaceae</taxon>
        <taxon>Paenibacillus</taxon>
    </lineage>
</organism>
<feature type="transmembrane region" description="Helical" evidence="1">
    <location>
        <begin position="69"/>
        <end position="87"/>
    </location>
</feature>
<dbReference type="Proteomes" id="UP001306950">
    <property type="component" value="Unassembled WGS sequence"/>
</dbReference>
<comment type="caution">
    <text evidence="2">The sequence shown here is derived from an EMBL/GenBank/DDBJ whole genome shotgun (WGS) entry which is preliminary data.</text>
</comment>
<keyword evidence="1" id="KW-1133">Transmembrane helix</keyword>
<keyword evidence="3" id="KW-1185">Reference proteome</keyword>
<dbReference type="EMBL" id="JAZHPZ010000014">
    <property type="protein sequence ID" value="MEF2968375.1"/>
    <property type="molecule type" value="Genomic_DNA"/>
</dbReference>
<accession>A0ABU7VX80</accession>
<keyword evidence="1" id="KW-0812">Transmembrane</keyword>
<keyword evidence="1" id="KW-0472">Membrane</keyword>
<protein>
    <submittedName>
        <fullName evidence="2">YtpI family protein</fullName>
    </submittedName>
</protein>
<dbReference type="RefSeq" id="WP_331848558.1">
    <property type="nucleotide sequence ID" value="NZ_JAZHPZ010000014.1"/>
</dbReference>
<reference evidence="2 3" key="1">
    <citation type="submission" date="2024-02" db="EMBL/GenBank/DDBJ databases">
        <title>A nitrogen-fixing paenibacillus bacterium.</title>
        <authorList>
            <person name="Zhang W.L."/>
            <person name="Chen S.F."/>
        </authorList>
    </citation>
    <scope>NUCLEOTIDE SEQUENCE [LARGE SCALE GENOMIC DNA]</scope>
    <source>
        <strain evidence="2 3">M1</strain>
    </source>
</reference>
<sequence length="106" mass="11718">MIEGILYVLYAGLIASSICSIWFSIKSRRSLDPRVRGLAQAKTNISMGFMLIILAIIQMFMFRGSTVRVVVGALFMVLGAFNIFAGIRNHGIFSRQGRESNEAGSR</sequence>
<evidence type="ECO:0000313" key="3">
    <source>
        <dbReference type="Proteomes" id="UP001306950"/>
    </source>
</evidence>